<feature type="domain" description="MADS-box" evidence="8">
    <location>
        <begin position="54"/>
        <end position="114"/>
    </location>
</feature>
<sequence length="303" mass="34338">MKKNKNLVVFVRPFRDACCFGCLHLQTQNTYKFSSPQRHILCCDTMDSGAKKSRGRQKIEMKKMSNESNLQVTFSKRRSGLFKKASELCTLCGAHVALVVFSPGEKVFSFGHPNVDAVIDRFLGRAPVQDSGTMQFIDAHRISNVRDLNKQLTQVNELLETERKRGEELSRLRKEAQELMWWTRPTEELSVEQMEQYKAALEELKKHVAQLAERAMLQSAVNQGHQFFPGTSSSANFVPQSQHQHQHQPQPQPPQVFTAQTIPSILQNYMFPDVTIMQQQHHGFDNMGMGGYGPGPAPAAGFF</sequence>
<dbReference type="Gene3D" id="3.40.1810.10">
    <property type="entry name" value="Transcription factor, MADS-box"/>
    <property type="match status" value="1"/>
</dbReference>
<dbReference type="OrthoDB" id="1933443at2759"/>
<evidence type="ECO:0000256" key="1">
    <source>
        <dbReference type="ARBA" id="ARBA00004123"/>
    </source>
</evidence>
<dbReference type="SUPFAM" id="SSF55455">
    <property type="entry name" value="SRF-like"/>
    <property type="match status" value="1"/>
</dbReference>
<evidence type="ECO:0000256" key="5">
    <source>
        <dbReference type="ARBA" id="ARBA00023242"/>
    </source>
</evidence>
<evidence type="ECO:0000313" key="9">
    <source>
        <dbReference type="EMBL" id="ESW15143.1"/>
    </source>
</evidence>
<dbReference type="SMART" id="SM00432">
    <property type="entry name" value="MADS"/>
    <property type="match status" value="1"/>
</dbReference>
<dbReference type="FunFam" id="3.40.1810.10:FF:000006">
    <property type="entry name" value="Agamous-like MADS-box protein AGL62"/>
    <property type="match status" value="1"/>
</dbReference>
<evidence type="ECO:0000256" key="6">
    <source>
        <dbReference type="SAM" id="Coils"/>
    </source>
</evidence>
<feature type="compositionally biased region" description="Low complexity" evidence="7">
    <location>
        <begin position="239"/>
        <end position="249"/>
    </location>
</feature>
<comment type="subcellular location">
    <subcellularLocation>
        <location evidence="1">Nucleus</location>
    </subcellularLocation>
</comment>
<dbReference type="GO" id="GO:0000978">
    <property type="term" value="F:RNA polymerase II cis-regulatory region sequence-specific DNA binding"/>
    <property type="evidence" value="ECO:0007669"/>
    <property type="project" value="TreeGrafter"/>
</dbReference>
<dbReference type="AlphaFoldDB" id="V7BE21"/>
<feature type="coiled-coil region" evidence="6">
    <location>
        <begin position="142"/>
        <end position="214"/>
    </location>
</feature>
<keyword evidence="2" id="KW-0805">Transcription regulation</keyword>
<dbReference type="CDD" id="cd00265">
    <property type="entry name" value="MADS_MEF2_like"/>
    <property type="match status" value="1"/>
</dbReference>
<proteinExistence type="predicted"/>
<evidence type="ECO:0000259" key="8">
    <source>
        <dbReference type="PROSITE" id="PS50066"/>
    </source>
</evidence>
<dbReference type="GO" id="GO:0045944">
    <property type="term" value="P:positive regulation of transcription by RNA polymerase II"/>
    <property type="evidence" value="ECO:0007669"/>
    <property type="project" value="InterPro"/>
</dbReference>
<dbReference type="PROSITE" id="PS50066">
    <property type="entry name" value="MADS_BOX_2"/>
    <property type="match status" value="1"/>
</dbReference>
<protein>
    <recommendedName>
        <fullName evidence="8">MADS-box domain-containing protein</fullName>
    </recommendedName>
</protein>
<dbReference type="EMBL" id="CM002294">
    <property type="protein sequence ID" value="ESW15143.1"/>
    <property type="molecule type" value="Genomic_DNA"/>
</dbReference>
<dbReference type="OMA" id="AQELMWW"/>
<evidence type="ECO:0000256" key="2">
    <source>
        <dbReference type="ARBA" id="ARBA00023015"/>
    </source>
</evidence>
<accession>V7BE21</accession>
<dbReference type="GO" id="GO:0046983">
    <property type="term" value="F:protein dimerization activity"/>
    <property type="evidence" value="ECO:0007669"/>
    <property type="project" value="InterPro"/>
</dbReference>
<keyword evidence="5" id="KW-0539">Nucleus</keyword>
<evidence type="ECO:0000256" key="7">
    <source>
        <dbReference type="SAM" id="MobiDB-lite"/>
    </source>
</evidence>
<dbReference type="InterPro" id="IPR036879">
    <property type="entry name" value="TF_MADSbox_sf"/>
</dbReference>
<dbReference type="InterPro" id="IPR033896">
    <property type="entry name" value="MEF2-like_N"/>
</dbReference>
<keyword evidence="6" id="KW-0175">Coiled coil</keyword>
<evidence type="ECO:0000256" key="4">
    <source>
        <dbReference type="ARBA" id="ARBA00023163"/>
    </source>
</evidence>
<name>V7BE21_PHAVU</name>
<keyword evidence="10" id="KW-1185">Reference proteome</keyword>
<dbReference type="Gramene" id="ESW15143">
    <property type="protein sequence ID" value="ESW15143"/>
    <property type="gene ID" value="PHAVU_007G047900g"/>
</dbReference>
<dbReference type="Proteomes" id="UP000000226">
    <property type="component" value="Chromosome 7"/>
</dbReference>
<dbReference type="GO" id="GO:0005634">
    <property type="term" value="C:nucleus"/>
    <property type="evidence" value="ECO:0007669"/>
    <property type="project" value="UniProtKB-SubCell"/>
</dbReference>
<dbReference type="PhylomeDB" id="V7BE21"/>
<feature type="compositionally biased region" description="Polar residues" evidence="7">
    <location>
        <begin position="228"/>
        <end position="238"/>
    </location>
</feature>
<dbReference type="PANTHER" id="PTHR11945">
    <property type="entry name" value="MADS BOX PROTEIN"/>
    <property type="match status" value="1"/>
</dbReference>
<dbReference type="Pfam" id="PF00319">
    <property type="entry name" value="SRF-TF"/>
    <property type="match status" value="1"/>
</dbReference>
<evidence type="ECO:0000313" key="10">
    <source>
        <dbReference type="Proteomes" id="UP000000226"/>
    </source>
</evidence>
<dbReference type="InterPro" id="IPR002100">
    <property type="entry name" value="TF_MADSbox"/>
</dbReference>
<dbReference type="PANTHER" id="PTHR11945:SF818">
    <property type="entry name" value="AGAMOUS-LIKE MADS-BOX PROTEIN AGL62"/>
    <property type="match status" value="1"/>
</dbReference>
<dbReference type="PRINTS" id="PR00404">
    <property type="entry name" value="MADSDOMAIN"/>
</dbReference>
<dbReference type="GO" id="GO:0000981">
    <property type="term" value="F:DNA-binding transcription factor activity, RNA polymerase II-specific"/>
    <property type="evidence" value="ECO:0007669"/>
    <property type="project" value="TreeGrafter"/>
</dbReference>
<keyword evidence="3" id="KW-0238">DNA-binding</keyword>
<feature type="region of interest" description="Disordered" evidence="7">
    <location>
        <begin position="228"/>
        <end position="256"/>
    </location>
</feature>
<dbReference type="eggNOG" id="KOG0014">
    <property type="taxonomic scope" value="Eukaryota"/>
</dbReference>
<reference evidence="10" key="1">
    <citation type="journal article" date="2014" name="Nat. Genet.">
        <title>A reference genome for common bean and genome-wide analysis of dual domestications.</title>
        <authorList>
            <person name="Schmutz J."/>
            <person name="McClean P.E."/>
            <person name="Mamidi S."/>
            <person name="Wu G.A."/>
            <person name="Cannon S.B."/>
            <person name="Grimwood J."/>
            <person name="Jenkins J."/>
            <person name="Shu S."/>
            <person name="Song Q."/>
            <person name="Chavarro C."/>
            <person name="Torres-Torres M."/>
            <person name="Geffroy V."/>
            <person name="Moghaddam S.M."/>
            <person name="Gao D."/>
            <person name="Abernathy B."/>
            <person name="Barry K."/>
            <person name="Blair M."/>
            <person name="Brick M.A."/>
            <person name="Chovatia M."/>
            <person name="Gepts P."/>
            <person name="Goodstein D.M."/>
            <person name="Gonzales M."/>
            <person name="Hellsten U."/>
            <person name="Hyten D.L."/>
            <person name="Jia G."/>
            <person name="Kelly J.D."/>
            <person name="Kudrna D."/>
            <person name="Lee R."/>
            <person name="Richard M.M."/>
            <person name="Miklas P.N."/>
            <person name="Osorno J.M."/>
            <person name="Rodrigues J."/>
            <person name="Thareau V."/>
            <person name="Urrea C.A."/>
            <person name="Wang M."/>
            <person name="Yu Y."/>
            <person name="Zhang M."/>
            <person name="Wing R.A."/>
            <person name="Cregan P.B."/>
            <person name="Rokhsar D.S."/>
            <person name="Jackson S.A."/>
        </authorList>
    </citation>
    <scope>NUCLEOTIDE SEQUENCE [LARGE SCALE GENOMIC DNA]</scope>
    <source>
        <strain evidence="10">cv. G19833</strain>
    </source>
</reference>
<organism evidence="9 10">
    <name type="scientific">Phaseolus vulgaris</name>
    <name type="common">Kidney bean</name>
    <name type="synonym">French bean</name>
    <dbReference type="NCBI Taxonomy" id="3885"/>
    <lineage>
        <taxon>Eukaryota</taxon>
        <taxon>Viridiplantae</taxon>
        <taxon>Streptophyta</taxon>
        <taxon>Embryophyta</taxon>
        <taxon>Tracheophyta</taxon>
        <taxon>Spermatophyta</taxon>
        <taxon>Magnoliopsida</taxon>
        <taxon>eudicotyledons</taxon>
        <taxon>Gunneridae</taxon>
        <taxon>Pentapetalae</taxon>
        <taxon>rosids</taxon>
        <taxon>fabids</taxon>
        <taxon>Fabales</taxon>
        <taxon>Fabaceae</taxon>
        <taxon>Papilionoideae</taxon>
        <taxon>50 kb inversion clade</taxon>
        <taxon>NPAAA clade</taxon>
        <taxon>indigoferoid/millettioid clade</taxon>
        <taxon>Phaseoleae</taxon>
        <taxon>Phaseolus</taxon>
    </lineage>
</organism>
<evidence type="ECO:0000256" key="3">
    <source>
        <dbReference type="ARBA" id="ARBA00023125"/>
    </source>
</evidence>
<keyword evidence="4" id="KW-0804">Transcription</keyword>
<gene>
    <name evidence="9" type="ORF">PHAVU_007G047900g</name>
</gene>
<dbReference type="Gene3D" id="6.10.140.920">
    <property type="match status" value="1"/>
</dbReference>